<dbReference type="RefSeq" id="XP_005712342.1">
    <property type="nucleotide sequence ID" value="XM_005712285.1"/>
</dbReference>
<evidence type="ECO:0000313" key="2">
    <source>
        <dbReference type="EMBL" id="CDF77468.1"/>
    </source>
</evidence>
<organism evidence="2 3">
    <name type="scientific">Chondrus crispus</name>
    <name type="common">Carrageen Irish moss</name>
    <name type="synonym">Polymorpha crispa</name>
    <dbReference type="NCBI Taxonomy" id="2769"/>
    <lineage>
        <taxon>Eukaryota</taxon>
        <taxon>Rhodophyta</taxon>
        <taxon>Florideophyceae</taxon>
        <taxon>Rhodymeniophycidae</taxon>
        <taxon>Gigartinales</taxon>
        <taxon>Gigartinaceae</taxon>
        <taxon>Chondrus</taxon>
    </lineage>
</organism>
<name>S0F3V0_CHOCR</name>
<evidence type="ECO:0000313" key="3">
    <source>
        <dbReference type="Proteomes" id="UP000012073"/>
    </source>
</evidence>
<proteinExistence type="predicted"/>
<protein>
    <submittedName>
        <fullName evidence="2">Uncharacterized protein</fullName>
    </submittedName>
</protein>
<keyword evidence="3" id="KW-1185">Reference proteome</keyword>
<dbReference type="KEGG" id="ccp:CHC_T00007966001"/>
<gene>
    <name evidence="2" type="ORF">CHC_T00007966001</name>
</gene>
<reference evidence="3" key="1">
    <citation type="journal article" date="2013" name="Proc. Natl. Acad. Sci. U.S.A.">
        <title>Genome structure and metabolic features in the red seaweed Chondrus crispus shed light on evolution of the Archaeplastida.</title>
        <authorList>
            <person name="Collen J."/>
            <person name="Porcel B."/>
            <person name="Carre W."/>
            <person name="Ball S.G."/>
            <person name="Chaparro C."/>
            <person name="Tonon T."/>
            <person name="Barbeyron T."/>
            <person name="Michel G."/>
            <person name="Noel B."/>
            <person name="Valentin K."/>
            <person name="Elias M."/>
            <person name="Artiguenave F."/>
            <person name="Arun A."/>
            <person name="Aury J.M."/>
            <person name="Barbosa-Neto J.F."/>
            <person name="Bothwell J.H."/>
            <person name="Bouget F.Y."/>
            <person name="Brillet L."/>
            <person name="Cabello-Hurtado F."/>
            <person name="Capella-Gutierrez S."/>
            <person name="Charrier B."/>
            <person name="Cladiere L."/>
            <person name="Cock J.M."/>
            <person name="Coelho S.M."/>
            <person name="Colleoni C."/>
            <person name="Czjzek M."/>
            <person name="Da Silva C."/>
            <person name="Delage L."/>
            <person name="Denoeud F."/>
            <person name="Deschamps P."/>
            <person name="Dittami S.M."/>
            <person name="Gabaldon T."/>
            <person name="Gachon C.M."/>
            <person name="Groisillier A."/>
            <person name="Herve C."/>
            <person name="Jabbari K."/>
            <person name="Katinka M."/>
            <person name="Kloareg B."/>
            <person name="Kowalczyk N."/>
            <person name="Labadie K."/>
            <person name="Leblanc C."/>
            <person name="Lopez P.J."/>
            <person name="McLachlan D.H."/>
            <person name="Meslet-Cladiere L."/>
            <person name="Moustafa A."/>
            <person name="Nehr Z."/>
            <person name="Nyvall Collen P."/>
            <person name="Panaud O."/>
            <person name="Partensky F."/>
            <person name="Poulain J."/>
            <person name="Rensing S.A."/>
            <person name="Rousvoal S."/>
            <person name="Samson G."/>
            <person name="Symeonidi A."/>
            <person name="Weissenbach J."/>
            <person name="Zambounis A."/>
            <person name="Wincker P."/>
            <person name="Boyen C."/>
        </authorList>
    </citation>
    <scope>NUCLEOTIDE SEQUENCE [LARGE SCALE GENOMIC DNA]</scope>
    <source>
        <strain evidence="3">cv. Stackhouse</strain>
    </source>
</reference>
<dbReference type="Proteomes" id="UP000012073">
    <property type="component" value="Unassembled WGS sequence"/>
</dbReference>
<feature type="compositionally biased region" description="Basic and acidic residues" evidence="1">
    <location>
        <begin position="7"/>
        <end position="23"/>
    </location>
</feature>
<sequence length="71" mass="8057">MNASLSDKTHDLFRKKGKERGSYEDNGPIGITVSRSTSPRILTPVLTFYRHLPFSSRPYCFRAVCLIHSLS</sequence>
<feature type="region of interest" description="Disordered" evidence="1">
    <location>
        <begin position="1"/>
        <end position="31"/>
    </location>
</feature>
<accession>S0F3V0</accession>
<dbReference type="AlphaFoldDB" id="S0F3V0"/>
<dbReference type="GeneID" id="17320041"/>
<dbReference type="EMBL" id="HG001523">
    <property type="protein sequence ID" value="CDF77468.1"/>
    <property type="molecule type" value="Genomic_DNA"/>
</dbReference>
<evidence type="ECO:0000256" key="1">
    <source>
        <dbReference type="SAM" id="MobiDB-lite"/>
    </source>
</evidence>
<dbReference type="Gramene" id="CDF77468">
    <property type="protein sequence ID" value="CDF77468"/>
    <property type="gene ID" value="CHC_T00007966001"/>
</dbReference>